<dbReference type="AlphaFoldDB" id="A0A7X8SKC3"/>
<dbReference type="Gene3D" id="2.40.160.180">
    <property type="entry name" value="Carbohydrate-selective porin OprB"/>
    <property type="match status" value="1"/>
</dbReference>
<keyword evidence="2" id="KW-0732">Signal</keyword>
<feature type="chain" id="PRO_5031598992" evidence="2">
    <location>
        <begin position="20"/>
        <end position="426"/>
    </location>
</feature>
<reference evidence="3 4" key="1">
    <citation type="submission" date="2020-04" db="EMBL/GenBank/DDBJ databases">
        <title>Flammeovirga sp. SR4, a novel species isolated from seawater.</title>
        <authorList>
            <person name="Wang X."/>
        </authorList>
    </citation>
    <scope>NUCLEOTIDE SEQUENCE [LARGE SCALE GENOMIC DNA]</scope>
    <source>
        <strain evidence="3 4">SR4</strain>
    </source>
</reference>
<evidence type="ECO:0000256" key="1">
    <source>
        <dbReference type="ARBA" id="ARBA00008769"/>
    </source>
</evidence>
<evidence type="ECO:0000313" key="3">
    <source>
        <dbReference type="EMBL" id="NLR91806.1"/>
    </source>
</evidence>
<comment type="caution">
    <text evidence="3">The sequence shown here is derived from an EMBL/GenBank/DDBJ whole genome shotgun (WGS) entry which is preliminary data.</text>
</comment>
<keyword evidence="4" id="KW-1185">Reference proteome</keyword>
<dbReference type="InterPro" id="IPR007049">
    <property type="entry name" value="Carb-sel_porin_OprB"/>
</dbReference>
<comment type="similarity">
    <text evidence="1 2">Belongs to the OprB family.</text>
</comment>
<dbReference type="InterPro" id="IPR038673">
    <property type="entry name" value="OprB_sf"/>
</dbReference>
<accession>A0A7X8SKC3</accession>
<gene>
    <name evidence="3" type="ORF">HGP29_11340</name>
</gene>
<protein>
    <submittedName>
        <fullName evidence="3">Carbohydrate porin</fullName>
    </submittedName>
</protein>
<dbReference type="GO" id="GO:0016020">
    <property type="term" value="C:membrane"/>
    <property type="evidence" value="ECO:0007669"/>
    <property type="project" value="InterPro"/>
</dbReference>
<evidence type="ECO:0000256" key="2">
    <source>
        <dbReference type="RuleBase" id="RU363072"/>
    </source>
</evidence>
<evidence type="ECO:0000313" key="4">
    <source>
        <dbReference type="Proteomes" id="UP000585050"/>
    </source>
</evidence>
<dbReference type="Proteomes" id="UP000585050">
    <property type="component" value="Unassembled WGS sequence"/>
</dbReference>
<organism evidence="3 4">
    <name type="scientific">Flammeovirga agarivorans</name>
    <dbReference type="NCBI Taxonomy" id="2726742"/>
    <lineage>
        <taxon>Bacteria</taxon>
        <taxon>Pseudomonadati</taxon>
        <taxon>Bacteroidota</taxon>
        <taxon>Cytophagia</taxon>
        <taxon>Cytophagales</taxon>
        <taxon>Flammeovirgaceae</taxon>
        <taxon>Flammeovirga</taxon>
    </lineage>
</organism>
<name>A0A7X8SKC3_9BACT</name>
<dbReference type="GO" id="GO:0008643">
    <property type="term" value="P:carbohydrate transport"/>
    <property type="evidence" value="ECO:0007669"/>
    <property type="project" value="InterPro"/>
</dbReference>
<dbReference type="Pfam" id="PF04966">
    <property type="entry name" value="OprB"/>
    <property type="match status" value="2"/>
</dbReference>
<dbReference type="GO" id="GO:0015288">
    <property type="term" value="F:porin activity"/>
    <property type="evidence" value="ECO:0007669"/>
    <property type="project" value="InterPro"/>
</dbReference>
<dbReference type="RefSeq" id="WP_168882519.1">
    <property type="nucleotide sequence ID" value="NZ_JABAIL010000003.1"/>
</dbReference>
<proteinExistence type="inferred from homology"/>
<sequence length="426" mass="48673">MKKAILSILFLLNCIVVYSQEEKTEGYQNEDQMGGPKSIGSQLEENNNKYTFEYRYPIKVMKGWYDLKQKINDNYGIQFGVNYTSLYVHSTETITSDNNPNAASGILDIQAGWTFLNRKKGKNTGTLYFKIDSRHNYNGRDATSPMFHGIFESGYYGLPGVGYNDYTIRMRELNWQQNLFDNKLIFVVGKVDVTNYFNFHGLVVPWQHFIGYGSSVSGTVNWADPGLGGVFSYRPTESFYIMAGITDVRGELYEDGKFLDFGNYFSDGRFEYLVEVGYVPTFAERYFKKISVTAWLSDSYTTTTGSAIGQGQGIAFSSHWFFKDRFAPYVRFGFSNGVGENAFYKKDVQIGHGLRFRNYDLLGTSVSWNQPNVDGAKDQYTAEVFYRFNLTAHFEVTPSAQFVQNPTFNPEANNLFYFGIRGRITL</sequence>
<dbReference type="EMBL" id="JABAIL010000003">
    <property type="protein sequence ID" value="NLR91806.1"/>
    <property type="molecule type" value="Genomic_DNA"/>
</dbReference>
<feature type="signal peptide" evidence="2">
    <location>
        <begin position="1"/>
        <end position="19"/>
    </location>
</feature>